<dbReference type="Gramene" id="TKV98644">
    <property type="protein sequence ID" value="TKV98644"/>
    <property type="gene ID" value="SEVIR_9G573200v2"/>
</dbReference>
<accession>A0A4U6TD00</accession>
<evidence type="ECO:0008006" key="4">
    <source>
        <dbReference type="Google" id="ProtNLM"/>
    </source>
</evidence>
<name>A0A4U6TD00_SETVI</name>
<keyword evidence="1" id="KW-0812">Transmembrane</keyword>
<keyword evidence="3" id="KW-1185">Reference proteome</keyword>
<sequence length="108" mass="12652">MSLRPGHRVNPDPLARPGSYNFTRCRIKSKTRCFASFALSFALSVTPSLWHHLFSRWPFPLPVCRLSHARCLSVYAFARCFNLLLLFLFHFPFFSKFTFVLLFFNFAP</sequence>
<keyword evidence="1" id="KW-0472">Membrane</keyword>
<keyword evidence="1" id="KW-1133">Transmembrane helix</keyword>
<proteinExistence type="predicted"/>
<feature type="transmembrane region" description="Helical" evidence="1">
    <location>
        <begin position="33"/>
        <end position="53"/>
    </location>
</feature>
<dbReference type="AlphaFoldDB" id="A0A4U6TD00"/>
<evidence type="ECO:0000256" key="1">
    <source>
        <dbReference type="SAM" id="Phobius"/>
    </source>
</evidence>
<reference evidence="2" key="1">
    <citation type="submission" date="2019-03" db="EMBL/GenBank/DDBJ databases">
        <title>WGS assembly of Setaria viridis.</title>
        <authorList>
            <person name="Huang P."/>
            <person name="Jenkins J."/>
            <person name="Grimwood J."/>
            <person name="Barry K."/>
            <person name="Healey A."/>
            <person name="Mamidi S."/>
            <person name="Sreedasyam A."/>
            <person name="Shu S."/>
            <person name="Feldman M."/>
            <person name="Wu J."/>
            <person name="Yu Y."/>
            <person name="Chen C."/>
            <person name="Johnson J."/>
            <person name="Rokhsar D."/>
            <person name="Baxter I."/>
            <person name="Schmutz J."/>
            <person name="Brutnell T."/>
            <person name="Kellogg E."/>
        </authorList>
    </citation>
    <scope>NUCLEOTIDE SEQUENCE [LARGE SCALE GENOMIC DNA]</scope>
</reference>
<evidence type="ECO:0000313" key="2">
    <source>
        <dbReference type="EMBL" id="TKV98644.1"/>
    </source>
</evidence>
<evidence type="ECO:0000313" key="3">
    <source>
        <dbReference type="Proteomes" id="UP000298652"/>
    </source>
</evidence>
<feature type="transmembrane region" description="Helical" evidence="1">
    <location>
        <begin position="83"/>
        <end position="104"/>
    </location>
</feature>
<dbReference type="Proteomes" id="UP000298652">
    <property type="component" value="Chromosome 9"/>
</dbReference>
<protein>
    <recommendedName>
        <fullName evidence="4">Transmembrane protein</fullName>
    </recommendedName>
</protein>
<dbReference type="EMBL" id="CM016560">
    <property type="protein sequence ID" value="TKV98644.1"/>
    <property type="molecule type" value="Genomic_DNA"/>
</dbReference>
<organism evidence="2 3">
    <name type="scientific">Setaria viridis</name>
    <name type="common">Green bristlegrass</name>
    <name type="synonym">Setaria italica subsp. viridis</name>
    <dbReference type="NCBI Taxonomy" id="4556"/>
    <lineage>
        <taxon>Eukaryota</taxon>
        <taxon>Viridiplantae</taxon>
        <taxon>Streptophyta</taxon>
        <taxon>Embryophyta</taxon>
        <taxon>Tracheophyta</taxon>
        <taxon>Spermatophyta</taxon>
        <taxon>Magnoliopsida</taxon>
        <taxon>Liliopsida</taxon>
        <taxon>Poales</taxon>
        <taxon>Poaceae</taxon>
        <taxon>PACMAD clade</taxon>
        <taxon>Panicoideae</taxon>
        <taxon>Panicodae</taxon>
        <taxon>Paniceae</taxon>
        <taxon>Cenchrinae</taxon>
        <taxon>Setaria</taxon>
    </lineage>
</organism>
<gene>
    <name evidence="2" type="ORF">SEVIR_9G573200v2</name>
</gene>